<proteinExistence type="inferred from homology"/>
<evidence type="ECO:0000256" key="1">
    <source>
        <dbReference type="ARBA" id="ARBA00006484"/>
    </source>
</evidence>
<dbReference type="SUPFAM" id="SSF51735">
    <property type="entry name" value="NAD(P)-binding Rossmann-fold domains"/>
    <property type="match status" value="1"/>
</dbReference>
<reference evidence="4 5" key="1">
    <citation type="journal article" date="2019" name="Int. J. Syst. Evol. Microbiol.">
        <title>Clostridium fermenticellae sp. nov., isolated from the mud in a fermentation cellar for the production of the Chinese liquor, baijiu.</title>
        <authorList>
            <person name="Xu P.X."/>
            <person name="Chai L.J."/>
            <person name="Qiu T."/>
            <person name="Zhang X.J."/>
            <person name="Lu Z.M."/>
            <person name="Xiao C."/>
            <person name="Wang S.T."/>
            <person name="Shen C.H."/>
            <person name="Shi J.S."/>
            <person name="Xu Z.H."/>
        </authorList>
    </citation>
    <scope>NUCLEOTIDE SEQUENCE [LARGE SCALE GENOMIC DNA]</scope>
    <source>
        <strain evidence="4 5">JN500901</strain>
    </source>
</reference>
<dbReference type="FunFam" id="3.40.50.720:FF:000084">
    <property type="entry name" value="Short-chain dehydrogenase reductase"/>
    <property type="match status" value="1"/>
</dbReference>
<comment type="similarity">
    <text evidence="1">Belongs to the short-chain dehydrogenases/reductases (SDR) family.</text>
</comment>
<feature type="compositionally biased region" description="Polar residues" evidence="3">
    <location>
        <begin position="1"/>
        <end position="15"/>
    </location>
</feature>
<dbReference type="GO" id="GO:0016614">
    <property type="term" value="F:oxidoreductase activity, acting on CH-OH group of donors"/>
    <property type="evidence" value="ECO:0007669"/>
    <property type="project" value="UniProtKB-ARBA"/>
</dbReference>
<name>A0A386H2T9_9CLOT</name>
<evidence type="ECO:0000313" key="5">
    <source>
        <dbReference type="Proteomes" id="UP000266301"/>
    </source>
</evidence>
<keyword evidence="2" id="KW-0560">Oxidoreductase</keyword>
<feature type="region of interest" description="Disordered" evidence="3">
    <location>
        <begin position="1"/>
        <end position="21"/>
    </location>
</feature>
<dbReference type="InterPro" id="IPR036291">
    <property type="entry name" value="NAD(P)-bd_dom_sf"/>
</dbReference>
<dbReference type="AlphaFoldDB" id="A0A386H2T9"/>
<dbReference type="RefSeq" id="WP_119971069.1">
    <property type="nucleotide sequence ID" value="NZ_CP032416.1"/>
</dbReference>
<organism evidence="4 5">
    <name type="scientific">Clostridium fermenticellae</name>
    <dbReference type="NCBI Taxonomy" id="2068654"/>
    <lineage>
        <taxon>Bacteria</taxon>
        <taxon>Bacillati</taxon>
        <taxon>Bacillota</taxon>
        <taxon>Clostridia</taxon>
        <taxon>Eubacteriales</taxon>
        <taxon>Clostridiaceae</taxon>
        <taxon>Clostridium</taxon>
    </lineage>
</organism>
<dbReference type="KEGG" id="cfer:D4Z93_05435"/>
<dbReference type="GO" id="GO:0008206">
    <property type="term" value="P:bile acid metabolic process"/>
    <property type="evidence" value="ECO:0007669"/>
    <property type="project" value="UniProtKB-ARBA"/>
</dbReference>
<dbReference type="InterPro" id="IPR020904">
    <property type="entry name" value="Sc_DH/Rdtase_CS"/>
</dbReference>
<dbReference type="PRINTS" id="PR00080">
    <property type="entry name" value="SDRFAMILY"/>
</dbReference>
<accession>A0A386H2T9</accession>
<dbReference type="PANTHER" id="PTHR48107">
    <property type="entry name" value="NADPH-DEPENDENT ALDEHYDE REDUCTASE-LIKE PROTEIN, CHLOROPLASTIC-RELATED"/>
    <property type="match status" value="1"/>
</dbReference>
<evidence type="ECO:0000256" key="2">
    <source>
        <dbReference type="ARBA" id="ARBA00023002"/>
    </source>
</evidence>
<dbReference type="Gene3D" id="3.40.50.720">
    <property type="entry name" value="NAD(P)-binding Rossmann-like Domain"/>
    <property type="match status" value="1"/>
</dbReference>
<dbReference type="PROSITE" id="PS00061">
    <property type="entry name" value="ADH_SHORT"/>
    <property type="match status" value="1"/>
</dbReference>
<dbReference type="Pfam" id="PF13561">
    <property type="entry name" value="adh_short_C2"/>
    <property type="match status" value="1"/>
</dbReference>
<protein>
    <submittedName>
        <fullName evidence="4">SDR family oxidoreductase</fullName>
    </submittedName>
</protein>
<gene>
    <name evidence="4" type="ORF">D4Z93_05435</name>
</gene>
<dbReference type="OrthoDB" id="9803333at2"/>
<dbReference type="Proteomes" id="UP000266301">
    <property type="component" value="Chromosome"/>
</dbReference>
<dbReference type="EMBL" id="CP032416">
    <property type="protein sequence ID" value="AYD39986.1"/>
    <property type="molecule type" value="Genomic_DNA"/>
</dbReference>
<dbReference type="PRINTS" id="PR00081">
    <property type="entry name" value="GDHRDH"/>
</dbReference>
<sequence length="288" mass="31349">MNFPTNFPKQHQNKQPGFEYEMNPKPVYDDPLYNKKGDLLKDQVAVITGGDSGIGRAISVAYANQGADIAIIYLNEHKDAEETKCIVESKGAKCVLIPGDISDVNFCNEAIEKVAMSYGKIDILVNNAAVQYECQDIKQLKDEQFDRTFKTNVYGTFYMTRAAMKYLKCGSSIINTTSIVAFRGSPKLVDYSMTKGAIEAFTRSLSTALTQGRTGIRINAVAPGPIWTPLIPASFNDTETSEFGSNTTMGRAGEPVECAGAYVFLASKNASYITGQTIHVNGGEIVNA</sequence>
<dbReference type="InterPro" id="IPR002347">
    <property type="entry name" value="SDR_fam"/>
</dbReference>
<keyword evidence="5" id="KW-1185">Reference proteome</keyword>
<evidence type="ECO:0000313" key="4">
    <source>
        <dbReference type="EMBL" id="AYD39986.1"/>
    </source>
</evidence>
<dbReference type="PANTHER" id="PTHR48107:SF16">
    <property type="entry name" value="NADPH-DEPENDENT ALDEHYDE REDUCTASE 1, CHLOROPLASTIC"/>
    <property type="match status" value="1"/>
</dbReference>
<evidence type="ECO:0000256" key="3">
    <source>
        <dbReference type="SAM" id="MobiDB-lite"/>
    </source>
</evidence>
<dbReference type="NCBIfam" id="NF005214">
    <property type="entry name" value="PRK06701.1"/>
    <property type="match status" value="1"/>
</dbReference>